<proteinExistence type="predicted"/>
<dbReference type="EMBL" id="FOAA01000007">
    <property type="protein sequence ID" value="SEK94035.1"/>
    <property type="molecule type" value="Genomic_DNA"/>
</dbReference>
<dbReference type="OrthoDB" id="5785399at2"/>
<dbReference type="Proteomes" id="UP000199256">
    <property type="component" value="Unassembled WGS sequence"/>
</dbReference>
<sequence>MLPNLCRALIPYLLAAPMLAMAGEPVYSMSADTWSRPRDAGSLVSEPALRSILSRYESSRGGHIVLRHPAGEQGHLWVAELQDWLVALGVPSEHIQQAPTDDLEAHIELTLNPSP</sequence>
<accession>A0A1H7L6H6</accession>
<evidence type="ECO:0000313" key="3">
    <source>
        <dbReference type="Proteomes" id="UP000199256"/>
    </source>
</evidence>
<feature type="signal peptide" evidence="1">
    <location>
        <begin position="1"/>
        <end position="22"/>
    </location>
</feature>
<reference evidence="3" key="1">
    <citation type="submission" date="2016-10" db="EMBL/GenBank/DDBJ databases">
        <authorList>
            <person name="Varghese N."/>
            <person name="Submissions S."/>
        </authorList>
    </citation>
    <scope>NUCLEOTIDE SEQUENCE [LARGE SCALE GENOMIC DNA]</scope>
    <source>
        <strain evidence="3">DSM 241</strain>
    </source>
</reference>
<dbReference type="RefSeq" id="WP_143050444.1">
    <property type="nucleotide sequence ID" value="NZ_FOAA01000007.1"/>
</dbReference>
<protein>
    <submittedName>
        <fullName evidence="2">Uncharacterized protein</fullName>
    </submittedName>
</protein>
<gene>
    <name evidence="2" type="ORF">SAMN05444515_10719</name>
</gene>
<dbReference type="STRING" id="1396821.SAMN05444515_10719"/>
<organism evidence="2 3">
    <name type="scientific">Ectothiorhodospira marina</name>
    <dbReference type="NCBI Taxonomy" id="1396821"/>
    <lineage>
        <taxon>Bacteria</taxon>
        <taxon>Pseudomonadati</taxon>
        <taxon>Pseudomonadota</taxon>
        <taxon>Gammaproteobacteria</taxon>
        <taxon>Chromatiales</taxon>
        <taxon>Ectothiorhodospiraceae</taxon>
        <taxon>Ectothiorhodospira</taxon>
    </lineage>
</organism>
<dbReference type="AlphaFoldDB" id="A0A1H7L6H6"/>
<name>A0A1H7L6H6_9GAMM</name>
<evidence type="ECO:0000256" key="1">
    <source>
        <dbReference type="SAM" id="SignalP"/>
    </source>
</evidence>
<keyword evidence="1" id="KW-0732">Signal</keyword>
<keyword evidence="3" id="KW-1185">Reference proteome</keyword>
<evidence type="ECO:0000313" key="2">
    <source>
        <dbReference type="EMBL" id="SEK94035.1"/>
    </source>
</evidence>
<feature type="chain" id="PRO_5011766004" evidence="1">
    <location>
        <begin position="23"/>
        <end position="115"/>
    </location>
</feature>